<sequence length="127" mass="13108">MNLCPAASDDRKTSDKGKKSRPGGGAPTSVGLQESRSPKGWYPANTGAKRTERAGRTATLGKPVGVGTSWPERSQARSATGRLTSSRRDGLIGRTGQQCTGPGAPAMSIRAPYFFTGGVAGCPRSKG</sequence>
<name>A0A2N3KD13_9PROT</name>
<organism evidence="2 3">
    <name type="scientific">Thalassospira marina</name>
    <dbReference type="NCBI Taxonomy" id="2048283"/>
    <lineage>
        <taxon>Bacteria</taxon>
        <taxon>Pseudomonadati</taxon>
        <taxon>Pseudomonadota</taxon>
        <taxon>Alphaproteobacteria</taxon>
        <taxon>Rhodospirillales</taxon>
        <taxon>Thalassospiraceae</taxon>
        <taxon>Thalassospira</taxon>
    </lineage>
</organism>
<protein>
    <submittedName>
        <fullName evidence="2">Uncharacterized protein</fullName>
    </submittedName>
</protein>
<dbReference type="Proteomes" id="UP000233597">
    <property type="component" value="Unassembled WGS sequence"/>
</dbReference>
<reference evidence="2 3" key="1">
    <citation type="submission" date="2017-09" db="EMBL/GenBank/DDBJ databases">
        <title>Biodiversity and function of Thalassospira species in the particle-attached aromatic-hydrocarbon-degrading consortia from the surface seawater of the South China Sea.</title>
        <authorList>
            <person name="Dong C."/>
            <person name="Liu R."/>
            <person name="Shao Z."/>
        </authorList>
    </citation>
    <scope>NUCLEOTIDE SEQUENCE [LARGE SCALE GENOMIC DNA]</scope>
    <source>
        <strain evidence="2 3">CSC1P2</strain>
    </source>
</reference>
<gene>
    <name evidence="2" type="ORF">COO20_24650</name>
</gene>
<feature type="compositionally biased region" description="Basic and acidic residues" evidence="1">
    <location>
        <begin position="8"/>
        <end position="17"/>
    </location>
</feature>
<evidence type="ECO:0000256" key="1">
    <source>
        <dbReference type="SAM" id="MobiDB-lite"/>
    </source>
</evidence>
<feature type="region of interest" description="Disordered" evidence="1">
    <location>
        <begin position="1"/>
        <end position="105"/>
    </location>
</feature>
<comment type="caution">
    <text evidence="2">The sequence shown here is derived from an EMBL/GenBank/DDBJ whole genome shotgun (WGS) entry which is preliminary data.</text>
</comment>
<evidence type="ECO:0000313" key="2">
    <source>
        <dbReference type="EMBL" id="PKR48452.1"/>
    </source>
</evidence>
<dbReference type="EMBL" id="NWTK01000023">
    <property type="protein sequence ID" value="PKR48452.1"/>
    <property type="molecule type" value="Genomic_DNA"/>
</dbReference>
<proteinExistence type="predicted"/>
<accession>A0A2N3KD13</accession>
<evidence type="ECO:0000313" key="3">
    <source>
        <dbReference type="Proteomes" id="UP000233597"/>
    </source>
</evidence>
<dbReference type="AlphaFoldDB" id="A0A2N3KD13"/>